<dbReference type="InterPro" id="IPR027392">
    <property type="entry name" value="TF_Znf"/>
</dbReference>
<evidence type="ECO:0000313" key="2">
    <source>
        <dbReference type="EMBL" id="MBB3893617.1"/>
    </source>
</evidence>
<keyword evidence="3" id="KW-1185">Reference proteome</keyword>
<dbReference type="EMBL" id="JACIDK010000015">
    <property type="protein sequence ID" value="MBB3893617.1"/>
    <property type="molecule type" value="Genomic_DNA"/>
</dbReference>
<dbReference type="RefSeq" id="WP_183777112.1">
    <property type="nucleotide sequence ID" value="NZ_JACIDK010000015.1"/>
</dbReference>
<gene>
    <name evidence="2" type="ORF">GGQ61_004365</name>
</gene>
<comment type="caution">
    <text evidence="2">The sequence shown here is derived from an EMBL/GenBank/DDBJ whole genome shotgun (WGS) entry which is preliminary data.</text>
</comment>
<evidence type="ECO:0000313" key="3">
    <source>
        <dbReference type="Proteomes" id="UP000530564"/>
    </source>
</evidence>
<dbReference type="AlphaFoldDB" id="A0A840A8S1"/>
<accession>A0A840A8S1</accession>
<sequence>MPLLLCPNCNVSMQNVARSGVELDMCPSCRGVWLDRGELEKILGAGRETQQGDIQARERFDRELDNFHRDPDAWKRSHPYDSDRKRYRYDEDDYYRHKKKKKGFDIFDIFD</sequence>
<evidence type="ECO:0000259" key="1">
    <source>
        <dbReference type="Pfam" id="PF13453"/>
    </source>
</evidence>
<proteinExistence type="predicted"/>
<feature type="domain" description="Transcription factor zinc-finger" evidence="1">
    <location>
        <begin position="6"/>
        <end position="43"/>
    </location>
</feature>
<organism evidence="2 3">
    <name type="scientific">Phenylobacterium haematophilum</name>
    <dbReference type="NCBI Taxonomy" id="98513"/>
    <lineage>
        <taxon>Bacteria</taxon>
        <taxon>Pseudomonadati</taxon>
        <taxon>Pseudomonadota</taxon>
        <taxon>Alphaproteobacteria</taxon>
        <taxon>Caulobacterales</taxon>
        <taxon>Caulobacteraceae</taxon>
        <taxon>Phenylobacterium</taxon>
    </lineage>
</organism>
<reference evidence="2 3" key="1">
    <citation type="submission" date="2020-08" db="EMBL/GenBank/DDBJ databases">
        <title>Genomic Encyclopedia of Type Strains, Phase IV (KMG-IV): sequencing the most valuable type-strain genomes for metagenomic binning, comparative biology and taxonomic classification.</title>
        <authorList>
            <person name="Goeker M."/>
        </authorList>
    </citation>
    <scope>NUCLEOTIDE SEQUENCE [LARGE SCALE GENOMIC DNA]</scope>
    <source>
        <strain evidence="2 3">DSM 21793</strain>
    </source>
</reference>
<dbReference type="Pfam" id="PF13453">
    <property type="entry name" value="Zn_ribbon_TFIIB"/>
    <property type="match status" value="1"/>
</dbReference>
<name>A0A840A8S1_9CAUL</name>
<dbReference type="Proteomes" id="UP000530564">
    <property type="component" value="Unassembled WGS sequence"/>
</dbReference>
<protein>
    <recommendedName>
        <fullName evidence="1">Transcription factor zinc-finger domain-containing protein</fullName>
    </recommendedName>
</protein>